<name>A0A821YJH4_9BILA</name>
<proteinExistence type="predicted"/>
<feature type="non-terminal residue" evidence="1">
    <location>
        <position position="60"/>
    </location>
</feature>
<keyword evidence="2" id="KW-1185">Reference proteome</keyword>
<dbReference type="EMBL" id="CAJOBP010096680">
    <property type="protein sequence ID" value="CAF4964304.1"/>
    <property type="molecule type" value="Genomic_DNA"/>
</dbReference>
<feature type="non-terminal residue" evidence="1">
    <location>
        <position position="1"/>
    </location>
</feature>
<protein>
    <submittedName>
        <fullName evidence="1">Uncharacterized protein</fullName>
    </submittedName>
</protein>
<organism evidence="1 2">
    <name type="scientific">Rotaria socialis</name>
    <dbReference type="NCBI Taxonomy" id="392032"/>
    <lineage>
        <taxon>Eukaryota</taxon>
        <taxon>Metazoa</taxon>
        <taxon>Spiralia</taxon>
        <taxon>Gnathifera</taxon>
        <taxon>Rotifera</taxon>
        <taxon>Eurotatoria</taxon>
        <taxon>Bdelloidea</taxon>
        <taxon>Philodinida</taxon>
        <taxon>Philodinidae</taxon>
        <taxon>Rotaria</taxon>
    </lineage>
</organism>
<sequence>IEWITNGGQKSPISITNTASILPAGTTVTPSIVQSGGVLFQPLSGDMTRTYQTNPQVEVF</sequence>
<comment type="caution">
    <text evidence="1">The sequence shown here is derived from an EMBL/GenBank/DDBJ whole genome shotgun (WGS) entry which is preliminary data.</text>
</comment>
<reference evidence="1" key="1">
    <citation type="submission" date="2021-02" db="EMBL/GenBank/DDBJ databases">
        <authorList>
            <person name="Nowell W R."/>
        </authorList>
    </citation>
    <scope>NUCLEOTIDE SEQUENCE</scope>
</reference>
<dbReference type="AlphaFoldDB" id="A0A821YJH4"/>
<evidence type="ECO:0000313" key="1">
    <source>
        <dbReference type="EMBL" id="CAF4964304.1"/>
    </source>
</evidence>
<accession>A0A821YJH4</accession>
<dbReference type="Proteomes" id="UP000663873">
    <property type="component" value="Unassembled WGS sequence"/>
</dbReference>
<evidence type="ECO:0000313" key="2">
    <source>
        <dbReference type="Proteomes" id="UP000663873"/>
    </source>
</evidence>
<gene>
    <name evidence="1" type="ORF">UJA718_LOCUS48415</name>
</gene>